<feature type="transmembrane region" description="Helical" evidence="9">
    <location>
        <begin position="124"/>
        <end position="144"/>
    </location>
</feature>
<feature type="domain" description="Signal transduction histidine kinase subgroup 3 dimerisation and phosphoacceptor" evidence="10">
    <location>
        <begin position="205"/>
        <end position="269"/>
    </location>
</feature>
<keyword evidence="8" id="KW-0902">Two-component regulatory system</keyword>
<accession>A0ABT4BDG4</accession>
<sequence>MRKVKPEYRWLLPAAFETQATRRSTRDWIIDALCFVIGYGFCVLATWDLNSANVSVVPEWEGSALWLVWLDFAVGTVLGAGLWWRRGRLLIPLAVFAAVVSVFAVSAGPLCLIVLFTVAVHRRFGVLAVFAAAGLVTNAIFPLLRPEDGRPYGQTVGWGAAFVIIVSLWGMVIRSRRQLVLSLRDRAERAESEQQLRVAQARSVERTRIAREMHDVLAHRISLLSLHAGALEIKPDATPDEVSKAAGVIRASAHQALQDLREVIGVLRADRPDGEPEPPQPTLGALPALAEESRSAGVKVSLDVRIEPAAVPAGTGRTAYRIVQEGLTNARKHAPGTVVRVDVAGSAGDGLVIQVSNPWPIGGPSAAIPGTGTGLVGLTERATLAGGRLSHGRTPQNEFALTAWLPWPREAEPASERVEAAA</sequence>
<dbReference type="InterPro" id="IPR036890">
    <property type="entry name" value="HATPase_C_sf"/>
</dbReference>
<feature type="transmembrane region" description="Helical" evidence="9">
    <location>
        <begin position="66"/>
        <end position="84"/>
    </location>
</feature>
<gene>
    <name evidence="11" type="ORF">OWR29_41755</name>
</gene>
<protein>
    <recommendedName>
        <fullName evidence="2">histidine kinase</fullName>
        <ecNumber evidence="2">2.7.13.3</ecNumber>
    </recommendedName>
</protein>
<dbReference type="CDD" id="cd16917">
    <property type="entry name" value="HATPase_UhpB-NarQ-NarX-like"/>
    <property type="match status" value="1"/>
</dbReference>
<evidence type="ECO:0000256" key="5">
    <source>
        <dbReference type="ARBA" id="ARBA00022741"/>
    </source>
</evidence>
<keyword evidence="9" id="KW-0472">Membrane</keyword>
<proteinExistence type="predicted"/>
<dbReference type="EC" id="2.7.13.3" evidence="2"/>
<dbReference type="PANTHER" id="PTHR24421">
    <property type="entry name" value="NITRATE/NITRITE SENSOR PROTEIN NARX-RELATED"/>
    <property type="match status" value="1"/>
</dbReference>
<name>A0ABT4BDG4_9ACTN</name>
<evidence type="ECO:0000256" key="1">
    <source>
        <dbReference type="ARBA" id="ARBA00000085"/>
    </source>
</evidence>
<dbReference type="GO" id="GO:0016301">
    <property type="term" value="F:kinase activity"/>
    <property type="evidence" value="ECO:0007669"/>
    <property type="project" value="UniProtKB-KW"/>
</dbReference>
<evidence type="ECO:0000256" key="6">
    <source>
        <dbReference type="ARBA" id="ARBA00022777"/>
    </source>
</evidence>
<evidence type="ECO:0000256" key="3">
    <source>
        <dbReference type="ARBA" id="ARBA00022553"/>
    </source>
</evidence>
<dbReference type="InterPro" id="IPR050482">
    <property type="entry name" value="Sensor_HK_TwoCompSys"/>
</dbReference>
<keyword evidence="6 11" id="KW-0418">Kinase</keyword>
<evidence type="ECO:0000256" key="8">
    <source>
        <dbReference type="ARBA" id="ARBA00023012"/>
    </source>
</evidence>
<reference evidence="11" key="1">
    <citation type="submission" date="2022-11" db="EMBL/GenBank/DDBJ databases">
        <authorList>
            <person name="Somphong A."/>
            <person name="Phongsopitanun W."/>
        </authorList>
    </citation>
    <scope>NUCLEOTIDE SEQUENCE</scope>
    <source>
        <strain evidence="11">Pm04-4</strain>
    </source>
</reference>
<evidence type="ECO:0000256" key="9">
    <source>
        <dbReference type="SAM" id="Phobius"/>
    </source>
</evidence>
<evidence type="ECO:0000256" key="2">
    <source>
        <dbReference type="ARBA" id="ARBA00012438"/>
    </source>
</evidence>
<keyword evidence="5" id="KW-0547">Nucleotide-binding</keyword>
<comment type="caution">
    <text evidence="11">The sequence shown here is derived from an EMBL/GenBank/DDBJ whole genome shotgun (WGS) entry which is preliminary data.</text>
</comment>
<keyword evidence="12" id="KW-1185">Reference proteome</keyword>
<evidence type="ECO:0000256" key="4">
    <source>
        <dbReference type="ARBA" id="ARBA00022679"/>
    </source>
</evidence>
<dbReference type="Pfam" id="PF07730">
    <property type="entry name" value="HisKA_3"/>
    <property type="match status" value="1"/>
</dbReference>
<dbReference type="RefSeq" id="WP_267569145.1">
    <property type="nucleotide sequence ID" value="NZ_JAPNTZ010000020.1"/>
</dbReference>
<evidence type="ECO:0000256" key="7">
    <source>
        <dbReference type="ARBA" id="ARBA00022840"/>
    </source>
</evidence>
<keyword evidence="9" id="KW-1133">Transmembrane helix</keyword>
<keyword evidence="3" id="KW-0597">Phosphoprotein</keyword>
<keyword evidence="7" id="KW-0067">ATP-binding</keyword>
<dbReference type="SUPFAM" id="SSF55874">
    <property type="entry name" value="ATPase domain of HSP90 chaperone/DNA topoisomerase II/histidine kinase"/>
    <property type="match status" value="1"/>
</dbReference>
<comment type="catalytic activity">
    <reaction evidence="1">
        <text>ATP + protein L-histidine = ADP + protein N-phospho-L-histidine.</text>
        <dbReference type="EC" id="2.7.13.3"/>
    </reaction>
</comment>
<feature type="transmembrane region" description="Helical" evidence="9">
    <location>
        <begin position="28"/>
        <end position="46"/>
    </location>
</feature>
<evidence type="ECO:0000259" key="10">
    <source>
        <dbReference type="Pfam" id="PF07730"/>
    </source>
</evidence>
<evidence type="ECO:0000313" key="12">
    <source>
        <dbReference type="Proteomes" id="UP001151002"/>
    </source>
</evidence>
<dbReference type="InterPro" id="IPR011712">
    <property type="entry name" value="Sig_transdc_His_kin_sub3_dim/P"/>
</dbReference>
<feature type="transmembrane region" description="Helical" evidence="9">
    <location>
        <begin position="91"/>
        <end position="118"/>
    </location>
</feature>
<feature type="transmembrane region" description="Helical" evidence="9">
    <location>
        <begin position="156"/>
        <end position="173"/>
    </location>
</feature>
<evidence type="ECO:0000313" key="11">
    <source>
        <dbReference type="EMBL" id="MCY1144564.1"/>
    </source>
</evidence>
<dbReference type="EMBL" id="JAPNTZ010000020">
    <property type="protein sequence ID" value="MCY1144564.1"/>
    <property type="molecule type" value="Genomic_DNA"/>
</dbReference>
<dbReference type="PANTHER" id="PTHR24421:SF10">
    <property type="entry name" value="NITRATE_NITRITE SENSOR PROTEIN NARQ"/>
    <property type="match status" value="1"/>
</dbReference>
<dbReference type="Gene3D" id="1.20.5.1930">
    <property type="match status" value="1"/>
</dbReference>
<keyword evidence="9" id="KW-0812">Transmembrane</keyword>
<organism evidence="11 12">
    <name type="scientific">Paractinoplanes pyxinae</name>
    <dbReference type="NCBI Taxonomy" id="2997416"/>
    <lineage>
        <taxon>Bacteria</taxon>
        <taxon>Bacillati</taxon>
        <taxon>Actinomycetota</taxon>
        <taxon>Actinomycetes</taxon>
        <taxon>Micromonosporales</taxon>
        <taxon>Micromonosporaceae</taxon>
        <taxon>Paractinoplanes</taxon>
    </lineage>
</organism>
<dbReference type="Gene3D" id="3.30.565.10">
    <property type="entry name" value="Histidine kinase-like ATPase, C-terminal domain"/>
    <property type="match status" value="1"/>
</dbReference>
<keyword evidence="4" id="KW-0808">Transferase</keyword>
<dbReference type="Proteomes" id="UP001151002">
    <property type="component" value="Unassembled WGS sequence"/>
</dbReference>